<sequence>FASQPRTAQVLIASIIPSIFASILVLARFYSRVFIMKNWGNDDSWILLSWVIGSIALTTLNGILTSRITGTQHTVQTSENLVLTMRLGFASRELYQVCVGTTKLGLCAFYLRIFQDRVSKVIIRSTMGFIALFTFALSIGIIFQCRPIYVGDWNDVPAKCGNQDPGIIASGIVNILSDIILLIFVTPRILGLQITKQQKISLLAIVSLGLLVIVAATMRIVFTLRALVNSGAQPWESYQIAIWSAVEVNCGLLCAAAPAVKPV</sequence>
<evidence type="ECO:0000259" key="7">
    <source>
        <dbReference type="Pfam" id="PF20684"/>
    </source>
</evidence>
<feature type="non-terminal residue" evidence="8">
    <location>
        <position position="263"/>
    </location>
</feature>
<keyword evidence="4 6" id="KW-0472">Membrane</keyword>
<dbReference type="EMBL" id="KZ613943">
    <property type="protein sequence ID" value="PMD41971.1"/>
    <property type="molecule type" value="Genomic_DNA"/>
</dbReference>
<feature type="non-terminal residue" evidence="8">
    <location>
        <position position="1"/>
    </location>
</feature>
<evidence type="ECO:0000313" key="9">
    <source>
        <dbReference type="Proteomes" id="UP000235786"/>
    </source>
</evidence>
<evidence type="ECO:0000256" key="3">
    <source>
        <dbReference type="ARBA" id="ARBA00022989"/>
    </source>
</evidence>
<gene>
    <name evidence="8" type="ORF">L207DRAFT_391012</name>
</gene>
<evidence type="ECO:0000256" key="2">
    <source>
        <dbReference type="ARBA" id="ARBA00022692"/>
    </source>
</evidence>
<evidence type="ECO:0000256" key="4">
    <source>
        <dbReference type="ARBA" id="ARBA00023136"/>
    </source>
</evidence>
<feature type="transmembrane region" description="Helical" evidence="6">
    <location>
        <begin position="167"/>
        <end position="190"/>
    </location>
</feature>
<evidence type="ECO:0000256" key="5">
    <source>
        <dbReference type="ARBA" id="ARBA00038359"/>
    </source>
</evidence>
<feature type="transmembrane region" description="Helical" evidence="6">
    <location>
        <begin position="12"/>
        <end position="31"/>
    </location>
</feature>
<keyword evidence="2 6" id="KW-0812">Transmembrane</keyword>
<dbReference type="Proteomes" id="UP000235786">
    <property type="component" value="Unassembled WGS sequence"/>
</dbReference>
<evidence type="ECO:0000256" key="1">
    <source>
        <dbReference type="ARBA" id="ARBA00004141"/>
    </source>
</evidence>
<dbReference type="OrthoDB" id="444631at2759"/>
<proteinExistence type="inferred from homology"/>
<dbReference type="PANTHER" id="PTHR33048">
    <property type="entry name" value="PTH11-LIKE INTEGRAL MEMBRANE PROTEIN (AFU_ORTHOLOGUE AFUA_5G11245)"/>
    <property type="match status" value="1"/>
</dbReference>
<accession>A0A2J6RTX2</accession>
<organism evidence="8 9">
    <name type="scientific">Hyaloscypha variabilis (strain UAMH 11265 / GT02V1 / F)</name>
    <name type="common">Meliniomyces variabilis</name>
    <dbReference type="NCBI Taxonomy" id="1149755"/>
    <lineage>
        <taxon>Eukaryota</taxon>
        <taxon>Fungi</taxon>
        <taxon>Dikarya</taxon>
        <taxon>Ascomycota</taxon>
        <taxon>Pezizomycotina</taxon>
        <taxon>Leotiomycetes</taxon>
        <taxon>Helotiales</taxon>
        <taxon>Hyaloscyphaceae</taxon>
        <taxon>Hyaloscypha</taxon>
        <taxon>Hyaloscypha variabilis</taxon>
    </lineage>
</organism>
<feature type="transmembrane region" description="Helical" evidence="6">
    <location>
        <begin position="202"/>
        <end position="228"/>
    </location>
</feature>
<dbReference type="AlphaFoldDB" id="A0A2J6RTX2"/>
<reference evidence="8 9" key="1">
    <citation type="submission" date="2016-04" db="EMBL/GenBank/DDBJ databases">
        <title>A degradative enzymes factory behind the ericoid mycorrhizal symbiosis.</title>
        <authorList>
            <consortium name="DOE Joint Genome Institute"/>
            <person name="Martino E."/>
            <person name="Morin E."/>
            <person name="Grelet G."/>
            <person name="Kuo A."/>
            <person name="Kohler A."/>
            <person name="Daghino S."/>
            <person name="Barry K."/>
            <person name="Choi C."/>
            <person name="Cichocki N."/>
            <person name="Clum A."/>
            <person name="Copeland A."/>
            <person name="Hainaut M."/>
            <person name="Haridas S."/>
            <person name="Labutti K."/>
            <person name="Lindquist E."/>
            <person name="Lipzen A."/>
            <person name="Khouja H.-R."/>
            <person name="Murat C."/>
            <person name="Ohm R."/>
            <person name="Olson A."/>
            <person name="Spatafora J."/>
            <person name="Veneault-Fourrey C."/>
            <person name="Henrissat B."/>
            <person name="Grigoriev I."/>
            <person name="Martin F."/>
            <person name="Perotto S."/>
        </authorList>
    </citation>
    <scope>NUCLEOTIDE SEQUENCE [LARGE SCALE GENOMIC DNA]</scope>
    <source>
        <strain evidence="8 9">F</strain>
    </source>
</reference>
<comment type="subcellular location">
    <subcellularLocation>
        <location evidence="1">Membrane</location>
        <topology evidence="1">Multi-pass membrane protein</topology>
    </subcellularLocation>
</comment>
<keyword evidence="3 6" id="KW-1133">Transmembrane helix</keyword>
<evidence type="ECO:0000256" key="6">
    <source>
        <dbReference type="SAM" id="Phobius"/>
    </source>
</evidence>
<feature type="transmembrane region" description="Helical" evidence="6">
    <location>
        <begin position="121"/>
        <end position="143"/>
    </location>
</feature>
<dbReference type="InterPro" id="IPR052337">
    <property type="entry name" value="SAT4-like"/>
</dbReference>
<keyword evidence="9" id="KW-1185">Reference proteome</keyword>
<dbReference type="STRING" id="1149755.A0A2J6RTX2"/>
<name>A0A2J6RTX2_HYAVF</name>
<dbReference type="PANTHER" id="PTHR33048:SF47">
    <property type="entry name" value="INTEGRAL MEMBRANE PROTEIN-RELATED"/>
    <property type="match status" value="1"/>
</dbReference>
<dbReference type="InterPro" id="IPR049326">
    <property type="entry name" value="Rhodopsin_dom_fungi"/>
</dbReference>
<feature type="transmembrane region" description="Helical" evidence="6">
    <location>
        <begin position="43"/>
        <end position="64"/>
    </location>
</feature>
<comment type="similarity">
    <text evidence="5">Belongs to the SAT4 family.</text>
</comment>
<protein>
    <recommendedName>
        <fullName evidence="7">Rhodopsin domain-containing protein</fullName>
    </recommendedName>
</protein>
<dbReference type="Pfam" id="PF20684">
    <property type="entry name" value="Fung_rhodopsin"/>
    <property type="match status" value="1"/>
</dbReference>
<dbReference type="GO" id="GO:0016020">
    <property type="term" value="C:membrane"/>
    <property type="evidence" value="ECO:0007669"/>
    <property type="project" value="UniProtKB-SubCell"/>
</dbReference>
<evidence type="ECO:0000313" key="8">
    <source>
        <dbReference type="EMBL" id="PMD41971.1"/>
    </source>
</evidence>
<feature type="domain" description="Rhodopsin" evidence="7">
    <location>
        <begin position="27"/>
        <end position="262"/>
    </location>
</feature>